<dbReference type="PRINTS" id="PR01036">
    <property type="entry name" value="TCRTETB"/>
</dbReference>
<feature type="region of interest" description="Disordered" evidence="7">
    <location>
        <begin position="511"/>
        <end position="541"/>
    </location>
</feature>
<name>A0ABU7MPK5_9ACTN</name>
<feature type="transmembrane region" description="Helical" evidence="8">
    <location>
        <begin position="411"/>
        <end position="430"/>
    </location>
</feature>
<keyword evidence="11" id="KW-1185">Reference proteome</keyword>
<dbReference type="PANTHER" id="PTHR42718">
    <property type="entry name" value="MAJOR FACILITATOR SUPERFAMILY MULTIDRUG TRANSPORTER MFSC"/>
    <property type="match status" value="1"/>
</dbReference>
<feature type="compositionally biased region" description="Polar residues" evidence="7">
    <location>
        <begin position="512"/>
        <end position="531"/>
    </location>
</feature>
<keyword evidence="3" id="KW-1003">Cell membrane</keyword>
<evidence type="ECO:0000313" key="11">
    <source>
        <dbReference type="Proteomes" id="UP001335729"/>
    </source>
</evidence>
<dbReference type="PROSITE" id="PS50850">
    <property type="entry name" value="MFS"/>
    <property type="match status" value="1"/>
</dbReference>
<evidence type="ECO:0000256" key="6">
    <source>
        <dbReference type="ARBA" id="ARBA00023136"/>
    </source>
</evidence>
<keyword evidence="5 8" id="KW-1133">Transmembrane helix</keyword>
<dbReference type="EMBL" id="JAZDUE010000002">
    <property type="protein sequence ID" value="MEE4022031.1"/>
    <property type="molecule type" value="Genomic_DNA"/>
</dbReference>
<evidence type="ECO:0000256" key="3">
    <source>
        <dbReference type="ARBA" id="ARBA00022475"/>
    </source>
</evidence>
<feature type="transmembrane region" description="Helical" evidence="8">
    <location>
        <begin position="363"/>
        <end position="390"/>
    </location>
</feature>
<feature type="transmembrane region" description="Helical" evidence="8">
    <location>
        <begin position="207"/>
        <end position="225"/>
    </location>
</feature>
<feature type="transmembrane region" description="Helical" evidence="8">
    <location>
        <begin position="114"/>
        <end position="135"/>
    </location>
</feature>
<evidence type="ECO:0000256" key="7">
    <source>
        <dbReference type="SAM" id="MobiDB-lite"/>
    </source>
</evidence>
<feature type="domain" description="Major facilitator superfamily (MFS) profile" evidence="9">
    <location>
        <begin position="19"/>
        <end position="510"/>
    </location>
</feature>
<feature type="transmembrane region" description="Helical" evidence="8">
    <location>
        <begin position="339"/>
        <end position="357"/>
    </location>
</feature>
<dbReference type="InterPro" id="IPR020846">
    <property type="entry name" value="MFS_dom"/>
</dbReference>
<dbReference type="InterPro" id="IPR036259">
    <property type="entry name" value="MFS_trans_sf"/>
</dbReference>
<feature type="transmembrane region" description="Helical" evidence="8">
    <location>
        <begin position="174"/>
        <end position="195"/>
    </location>
</feature>
<dbReference type="Proteomes" id="UP001335729">
    <property type="component" value="Unassembled WGS sequence"/>
</dbReference>
<dbReference type="NCBIfam" id="TIGR00711">
    <property type="entry name" value="efflux_EmrB"/>
    <property type="match status" value="1"/>
</dbReference>
<organism evidence="10 11">
    <name type="scientific">Gordonia prachuapensis</name>
    <dbReference type="NCBI Taxonomy" id="3115651"/>
    <lineage>
        <taxon>Bacteria</taxon>
        <taxon>Bacillati</taxon>
        <taxon>Actinomycetota</taxon>
        <taxon>Actinomycetes</taxon>
        <taxon>Mycobacteriales</taxon>
        <taxon>Gordoniaceae</taxon>
        <taxon>Gordonia</taxon>
    </lineage>
</organism>
<dbReference type="InterPro" id="IPR004638">
    <property type="entry name" value="EmrB-like"/>
</dbReference>
<evidence type="ECO:0000256" key="4">
    <source>
        <dbReference type="ARBA" id="ARBA00022692"/>
    </source>
</evidence>
<sequence>MVVGGPTSTGGKNRFRWWALFALCWAELLVFVDNTIVNVALPTIAREMSADNSGLQWVVDMYTLVFAGLLLTGGYLGDRFGRRLVLQVGLVGFAALSIPAAMSDTLGQLIAARAGLGLFAALVFPATLAIIVVIFDDLTERALAVALWAAVAGVAIAIGPLLGGWLLEHFSWGAIFWVNIPAGLLAAFLVALLVPPNKNPDVGPFDLRGVVLSGVGIVLFVYCVIEAPNHGWWSIQTIVGCGLGVLVLALFARWEYRHTHALFDVRLFADRGFATAALLMAFGFFALMGFVFLVTQYFQGVRDYSALETGVRTLPFAIVMGLLAGPSMWLASKVGAGRTAAFGSLVMAAGFVMTVQYDTDTSYWGVIVVAMSTMAAGVALISGPATFLVLNEISAGQAGAGAAVNDTSREIGGTLGVAVLGSIVASVYSANVAESLADTPLPDEVKETSESSLMVGVHTAEQIPGPLGDQLESVVKGAFITGFHSASWVAAAIAAGAAAAGWWVFQTDTRRSNTVTDRTRPTSSVAKTTPDTPAGDEEPVT</sequence>
<gene>
    <name evidence="10" type="ORF">V1Y59_02985</name>
</gene>
<evidence type="ECO:0000256" key="8">
    <source>
        <dbReference type="SAM" id="Phobius"/>
    </source>
</evidence>
<feature type="transmembrane region" description="Helical" evidence="8">
    <location>
        <begin position="142"/>
        <end position="162"/>
    </location>
</feature>
<comment type="subcellular location">
    <subcellularLocation>
        <location evidence="1">Cell membrane</location>
        <topology evidence="1">Multi-pass membrane protein</topology>
    </subcellularLocation>
</comment>
<reference evidence="10 11" key="1">
    <citation type="submission" date="2024-01" db="EMBL/GenBank/DDBJ databases">
        <title>Draft genome sequence of Gordonia sp. PKS22-38.</title>
        <authorList>
            <person name="Suphannarot A."/>
            <person name="Mingma R."/>
        </authorList>
    </citation>
    <scope>NUCLEOTIDE SEQUENCE [LARGE SCALE GENOMIC DNA]</scope>
    <source>
        <strain evidence="10 11">PKS22-38</strain>
    </source>
</reference>
<dbReference type="Pfam" id="PF07690">
    <property type="entry name" value="MFS_1"/>
    <property type="match status" value="1"/>
</dbReference>
<feature type="transmembrane region" description="Helical" evidence="8">
    <location>
        <begin position="231"/>
        <end position="252"/>
    </location>
</feature>
<comment type="caution">
    <text evidence="10">The sequence shown here is derived from an EMBL/GenBank/DDBJ whole genome shotgun (WGS) entry which is preliminary data.</text>
</comment>
<feature type="transmembrane region" description="Helical" evidence="8">
    <location>
        <begin position="314"/>
        <end position="332"/>
    </location>
</feature>
<dbReference type="InterPro" id="IPR011701">
    <property type="entry name" value="MFS"/>
</dbReference>
<proteinExistence type="predicted"/>
<evidence type="ECO:0000256" key="5">
    <source>
        <dbReference type="ARBA" id="ARBA00022989"/>
    </source>
</evidence>
<dbReference type="RefSeq" id="WP_330503350.1">
    <property type="nucleotide sequence ID" value="NZ_JAZDUE010000002.1"/>
</dbReference>
<dbReference type="SUPFAM" id="SSF103473">
    <property type="entry name" value="MFS general substrate transporter"/>
    <property type="match status" value="1"/>
</dbReference>
<feature type="transmembrane region" description="Helical" evidence="8">
    <location>
        <begin position="17"/>
        <end position="37"/>
    </location>
</feature>
<feature type="transmembrane region" description="Helical" evidence="8">
    <location>
        <begin position="273"/>
        <end position="294"/>
    </location>
</feature>
<evidence type="ECO:0000313" key="10">
    <source>
        <dbReference type="EMBL" id="MEE4022031.1"/>
    </source>
</evidence>
<keyword evidence="4 8" id="KW-0812">Transmembrane</keyword>
<feature type="transmembrane region" description="Helical" evidence="8">
    <location>
        <begin position="486"/>
        <end position="505"/>
    </location>
</feature>
<feature type="transmembrane region" description="Helical" evidence="8">
    <location>
        <begin position="57"/>
        <end position="77"/>
    </location>
</feature>
<keyword evidence="6 8" id="KW-0472">Membrane</keyword>
<evidence type="ECO:0000259" key="9">
    <source>
        <dbReference type="PROSITE" id="PS50850"/>
    </source>
</evidence>
<dbReference type="Gene3D" id="1.20.1720.10">
    <property type="entry name" value="Multidrug resistance protein D"/>
    <property type="match status" value="1"/>
</dbReference>
<keyword evidence="2" id="KW-0813">Transport</keyword>
<accession>A0ABU7MPK5</accession>
<dbReference type="Gene3D" id="1.20.1250.20">
    <property type="entry name" value="MFS general substrate transporter like domains"/>
    <property type="match status" value="1"/>
</dbReference>
<evidence type="ECO:0000256" key="2">
    <source>
        <dbReference type="ARBA" id="ARBA00022448"/>
    </source>
</evidence>
<dbReference type="PANTHER" id="PTHR42718:SF42">
    <property type="entry name" value="EXPORT PROTEIN"/>
    <property type="match status" value="1"/>
</dbReference>
<evidence type="ECO:0000256" key="1">
    <source>
        <dbReference type="ARBA" id="ARBA00004651"/>
    </source>
</evidence>
<dbReference type="CDD" id="cd17321">
    <property type="entry name" value="MFS_MMR_MDR_like"/>
    <property type="match status" value="1"/>
</dbReference>
<feature type="transmembrane region" description="Helical" evidence="8">
    <location>
        <begin position="84"/>
        <end position="102"/>
    </location>
</feature>
<protein>
    <submittedName>
        <fullName evidence="10">MFS transporter</fullName>
    </submittedName>
</protein>